<dbReference type="SUPFAM" id="SSF55811">
    <property type="entry name" value="Nudix"/>
    <property type="match status" value="2"/>
</dbReference>
<feature type="domain" description="Nudix hydrolase" evidence="7">
    <location>
        <begin position="249"/>
        <end position="404"/>
    </location>
</feature>
<dbReference type="AlphaFoldDB" id="A0A2G5CH00"/>
<feature type="domain" description="Nudix hydrolase" evidence="7">
    <location>
        <begin position="62"/>
        <end position="218"/>
    </location>
</feature>
<dbReference type="STRING" id="218851.A0A2G5CH00"/>
<accession>A0A2G5CH00</accession>
<evidence type="ECO:0000256" key="5">
    <source>
        <dbReference type="ARBA" id="ARBA00022842"/>
    </source>
</evidence>
<dbReference type="InterPro" id="IPR000086">
    <property type="entry name" value="NUDIX_hydrolase_dom"/>
</dbReference>
<gene>
    <name evidence="8" type="ORF">AQUCO_05500078v1</name>
</gene>
<keyword evidence="4" id="KW-0378">Hydrolase</keyword>
<comment type="cofactor">
    <cofactor evidence="1">
        <name>Mn(2+)</name>
        <dbReference type="ChEBI" id="CHEBI:29035"/>
    </cofactor>
</comment>
<dbReference type="EMBL" id="KZ305072">
    <property type="protein sequence ID" value="PIA30539.1"/>
    <property type="molecule type" value="Genomic_DNA"/>
</dbReference>
<evidence type="ECO:0000313" key="9">
    <source>
        <dbReference type="Proteomes" id="UP000230069"/>
    </source>
</evidence>
<dbReference type="PANTHER" id="PTHR12992:SF24">
    <property type="entry name" value="PEROXISOMAL COENZYME A DIPHOSPHATASE NUDT7"/>
    <property type="match status" value="1"/>
</dbReference>
<keyword evidence="6" id="KW-0464">Manganese</keyword>
<dbReference type="Proteomes" id="UP000230069">
    <property type="component" value="Unassembled WGS sequence"/>
</dbReference>
<dbReference type="PROSITE" id="PS51462">
    <property type="entry name" value="NUDIX"/>
    <property type="match status" value="2"/>
</dbReference>
<dbReference type="GO" id="GO:0008893">
    <property type="term" value="F:guanosine-3',5'-bis(diphosphate) 3'-diphosphatase activity"/>
    <property type="evidence" value="ECO:0007669"/>
    <property type="project" value="UniProtKB-ARBA"/>
</dbReference>
<dbReference type="GO" id="GO:0015938">
    <property type="term" value="P:coenzyme A catabolic process"/>
    <property type="evidence" value="ECO:0007669"/>
    <property type="project" value="TreeGrafter"/>
</dbReference>
<dbReference type="FunFam" id="3.90.79.10:FF:000036">
    <property type="entry name" value="Nudix hydrolase 11"/>
    <property type="match status" value="2"/>
</dbReference>
<keyword evidence="3" id="KW-0479">Metal-binding</keyword>
<evidence type="ECO:0000256" key="3">
    <source>
        <dbReference type="ARBA" id="ARBA00022723"/>
    </source>
</evidence>
<reference evidence="8 9" key="1">
    <citation type="submission" date="2017-09" db="EMBL/GenBank/DDBJ databases">
        <title>WGS assembly of Aquilegia coerulea Goldsmith.</title>
        <authorList>
            <person name="Hodges S."/>
            <person name="Kramer E."/>
            <person name="Nordborg M."/>
            <person name="Tomkins J."/>
            <person name="Borevitz J."/>
            <person name="Derieg N."/>
            <person name="Yan J."/>
            <person name="Mihaltcheva S."/>
            <person name="Hayes R.D."/>
            <person name="Rokhsar D."/>
        </authorList>
    </citation>
    <scope>NUCLEOTIDE SEQUENCE [LARGE SCALE GENOMIC DNA]</scope>
    <source>
        <strain evidence="9">cv. Goldsmith</strain>
    </source>
</reference>
<dbReference type="GO" id="GO:0010945">
    <property type="term" value="F:coenzyme A diphosphatase activity"/>
    <property type="evidence" value="ECO:0007669"/>
    <property type="project" value="InterPro"/>
</dbReference>
<evidence type="ECO:0000256" key="4">
    <source>
        <dbReference type="ARBA" id="ARBA00022801"/>
    </source>
</evidence>
<dbReference type="GO" id="GO:0005737">
    <property type="term" value="C:cytoplasm"/>
    <property type="evidence" value="ECO:0007669"/>
    <property type="project" value="UniProtKB-ARBA"/>
</dbReference>
<proteinExistence type="predicted"/>
<keyword evidence="5" id="KW-0460">Magnesium</keyword>
<dbReference type="GO" id="GO:0006637">
    <property type="term" value="P:acyl-CoA metabolic process"/>
    <property type="evidence" value="ECO:0007669"/>
    <property type="project" value="UniProtKB-ARBA"/>
</dbReference>
<sequence length="436" mass="49561">MDSSSSSKASCFNGRGSQRLINLAQQLRLYKTPSTTIFDKEENEGFVESSTPSIVHSEKFQPKKAAVLICLFEDDDGILKVILTKRSSKLSTHSGEVSLPGGKAEEGDANDTETAMREAKEEIGLESSLVNVVAVLEPFLSKHLLRVVPVVGILTDKQLFKPTPNADEVEEIFNAPLEMFLKDENRTYEEMEWMGNKYLIHFFDYETENKKFLIWGLTAGILIRAASVVFQRPPSFEEQKPNYKIPKLDDRAAVLVCLFKGDDDDLRVLLTKRCSRISYPGEVSLPGGKVEKGDRNDSDTAMREAKEEIGLEPSLVKIVTSLDPYMTKRLVSVTPVIGILSDKQSFKPTLNAQEVEEIFDVPLEMFLKKENQRSEEREWMGDKYLLHFFDYKTENQKYVIWGLTSWILIQVASMVYQRSPDFVEQKPNYKLRSLLA</sequence>
<dbReference type="Pfam" id="PF00293">
    <property type="entry name" value="NUDIX"/>
    <property type="match status" value="2"/>
</dbReference>
<dbReference type="FunCoup" id="A0A2G5CH00">
    <property type="interactions" value="1176"/>
</dbReference>
<keyword evidence="9" id="KW-1185">Reference proteome</keyword>
<dbReference type="PANTHER" id="PTHR12992">
    <property type="entry name" value="NUDIX HYDROLASE"/>
    <property type="match status" value="1"/>
</dbReference>
<evidence type="ECO:0000259" key="7">
    <source>
        <dbReference type="PROSITE" id="PS51462"/>
    </source>
</evidence>
<dbReference type="GO" id="GO:0015937">
    <property type="term" value="P:coenzyme A biosynthetic process"/>
    <property type="evidence" value="ECO:0007669"/>
    <property type="project" value="UniProtKB-ARBA"/>
</dbReference>
<name>A0A2G5CH00_AQUCA</name>
<evidence type="ECO:0000256" key="1">
    <source>
        <dbReference type="ARBA" id="ARBA00001936"/>
    </source>
</evidence>
<dbReference type="CDD" id="cd03426">
    <property type="entry name" value="NUDIX_CoAse_Nudt7"/>
    <property type="match status" value="2"/>
</dbReference>
<evidence type="ECO:0000256" key="6">
    <source>
        <dbReference type="ARBA" id="ARBA00023211"/>
    </source>
</evidence>
<dbReference type="InterPro" id="IPR015797">
    <property type="entry name" value="NUDIX_hydrolase-like_dom_sf"/>
</dbReference>
<dbReference type="InterPro" id="IPR045121">
    <property type="entry name" value="CoAse"/>
</dbReference>
<protein>
    <recommendedName>
        <fullName evidence="7">Nudix hydrolase domain-containing protein</fullName>
    </recommendedName>
</protein>
<comment type="cofactor">
    <cofactor evidence="2">
        <name>Mg(2+)</name>
        <dbReference type="ChEBI" id="CHEBI:18420"/>
    </cofactor>
</comment>
<organism evidence="8 9">
    <name type="scientific">Aquilegia coerulea</name>
    <name type="common">Rocky mountain columbine</name>
    <dbReference type="NCBI Taxonomy" id="218851"/>
    <lineage>
        <taxon>Eukaryota</taxon>
        <taxon>Viridiplantae</taxon>
        <taxon>Streptophyta</taxon>
        <taxon>Embryophyta</taxon>
        <taxon>Tracheophyta</taxon>
        <taxon>Spermatophyta</taxon>
        <taxon>Magnoliopsida</taxon>
        <taxon>Ranunculales</taxon>
        <taxon>Ranunculaceae</taxon>
        <taxon>Thalictroideae</taxon>
        <taxon>Aquilegia</taxon>
    </lineage>
</organism>
<dbReference type="GO" id="GO:0046872">
    <property type="term" value="F:metal ion binding"/>
    <property type="evidence" value="ECO:0007669"/>
    <property type="project" value="UniProtKB-KW"/>
</dbReference>
<dbReference type="OrthoDB" id="206213at2759"/>
<evidence type="ECO:0000256" key="2">
    <source>
        <dbReference type="ARBA" id="ARBA00001946"/>
    </source>
</evidence>
<dbReference type="Gene3D" id="3.90.79.10">
    <property type="entry name" value="Nucleoside Triphosphate Pyrophosphohydrolase"/>
    <property type="match status" value="2"/>
</dbReference>
<evidence type="ECO:0000313" key="8">
    <source>
        <dbReference type="EMBL" id="PIA30539.1"/>
    </source>
</evidence>
<dbReference type="InParanoid" id="A0A2G5CH00"/>